<sequence>MKNNIIFFRHLGVEEWSTTFKKMNDFTKSRNCYTSDEIWFVEHYPIFTTGSLESQKNIFSNNVPVIQTNRGGKITYHGPGQQILYFLIDLHRRKINIRELINILHVIVMKTLSNFSIVSYVKKKEPGVYAHDKKICSLGLRISKGCTLHGLALNVDMDLTPFNFINPCGNKNIKMTQIKDFYLNVKIIDVCIFLTQNISKYLKSHMIQSCKK</sequence>
<dbReference type="NCBIfam" id="NF010922">
    <property type="entry name" value="PRK14342.1"/>
    <property type="match status" value="1"/>
</dbReference>
<dbReference type="HAMAP" id="MF_00013">
    <property type="entry name" value="LipB"/>
    <property type="match status" value="1"/>
</dbReference>
<comment type="miscellaneous">
    <text evidence="6">In the reaction, the free carboxyl group of octanoic acid is attached via an amide linkage to the epsilon-amino group of a specific lysine residue of lipoyl domains of lipoate-dependent enzymes.</text>
</comment>
<dbReference type="Gene3D" id="3.30.930.10">
    <property type="entry name" value="Bira Bifunctional Protein, Domain 2"/>
    <property type="match status" value="1"/>
</dbReference>
<dbReference type="GO" id="GO:0033819">
    <property type="term" value="F:lipoyl(octanoyl) transferase activity"/>
    <property type="evidence" value="ECO:0007669"/>
    <property type="project" value="UniProtKB-EC"/>
</dbReference>
<comment type="function">
    <text evidence="5 6 7">Catalyzes the transfer of endogenously produced octanoic acid from octanoyl-acyl-carrier-protein onto the lipoyl domains of lipoate-dependent enzymes. Lipoyl-ACP can also act as a substrate although octanoyl-ACP is likely to be the physiological substrate.</text>
</comment>
<dbReference type="NCBIfam" id="TIGR00214">
    <property type="entry name" value="lipB"/>
    <property type="match status" value="1"/>
</dbReference>
<evidence type="ECO:0000256" key="8">
    <source>
        <dbReference type="PIRSR" id="PIRSR016262-1"/>
    </source>
</evidence>
<dbReference type="FunFam" id="3.30.930.10:FF:000020">
    <property type="entry name" value="Octanoyltransferase"/>
    <property type="match status" value="1"/>
</dbReference>
<dbReference type="InterPro" id="IPR000544">
    <property type="entry name" value="Octanoyltransferase"/>
</dbReference>
<evidence type="ECO:0000313" key="12">
    <source>
        <dbReference type="EMBL" id="QCI24344.1"/>
    </source>
</evidence>
<feature type="active site" description="Acyl-thioester intermediate" evidence="6 8">
    <location>
        <position position="168"/>
    </location>
</feature>
<evidence type="ECO:0000256" key="10">
    <source>
        <dbReference type="PIRSR" id="PIRSR016262-3"/>
    </source>
</evidence>
<feature type="domain" description="BPL/LPL catalytic" evidence="11">
    <location>
        <begin position="32"/>
        <end position="206"/>
    </location>
</feature>
<dbReference type="CDD" id="cd16444">
    <property type="entry name" value="LipB"/>
    <property type="match status" value="1"/>
</dbReference>
<dbReference type="Proteomes" id="UP000298673">
    <property type="component" value="Chromosome"/>
</dbReference>
<dbReference type="RefSeq" id="WP_158343497.1">
    <property type="nucleotide sequence ID" value="NZ_CP034861.1"/>
</dbReference>
<dbReference type="InterPro" id="IPR020605">
    <property type="entry name" value="Octanoyltransferase_CS"/>
</dbReference>
<dbReference type="PROSITE" id="PS01313">
    <property type="entry name" value="LIPB"/>
    <property type="match status" value="1"/>
</dbReference>
<feature type="binding site" evidence="6 9">
    <location>
        <begin position="150"/>
        <end position="152"/>
    </location>
    <ligand>
        <name>substrate</name>
    </ligand>
</feature>
<dbReference type="InterPro" id="IPR045864">
    <property type="entry name" value="aa-tRNA-synth_II/BPL/LPL"/>
</dbReference>
<evidence type="ECO:0000256" key="5">
    <source>
        <dbReference type="ARBA" id="ARBA00024732"/>
    </source>
</evidence>
<evidence type="ECO:0000256" key="1">
    <source>
        <dbReference type="ARBA" id="ARBA00004821"/>
    </source>
</evidence>
<dbReference type="PIRSF" id="PIRSF016262">
    <property type="entry name" value="LPLase"/>
    <property type="match status" value="1"/>
</dbReference>
<evidence type="ECO:0000259" key="11">
    <source>
        <dbReference type="PROSITE" id="PS51733"/>
    </source>
</evidence>
<protein>
    <recommendedName>
        <fullName evidence="6 7">Octanoyltransferase</fullName>
        <ecNumber evidence="6 7">2.3.1.181</ecNumber>
    </recommendedName>
    <alternativeName>
        <fullName evidence="6">Lipoate-protein ligase B</fullName>
    </alternativeName>
    <alternativeName>
        <fullName evidence="6">Lipoyl/octanoyl transferase</fullName>
    </alternativeName>
    <alternativeName>
        <fullName evidence="6">Octanoyl-[acyl-carrier-protein]-protein N-octanoyltransferase</fullName>
    </alternativeName>
</protein>
<keyword evidence="3 6" id="KW-0808">Transferase</keyword>
<dbReference type="PANTHER" id="PTHR10993">
    <property type="entry name" value="OCTANOYLTRANSFERASE"/>
    <property type="match status" value="1"/>
</dbReference>
<evidence type="ECO:0000313" key="13">
    <source>
        <dbReference type="Proteomes" id="UP000298673"/>
    </source>
</evidence>
<comment type="subcellular location">
    <subcellularLocation>
        <location evidence="6">Cytoplasm</location>
    </subcellularLocation>
</comment>
<feature type="binding site" evidence="6 9">
    <location>
        <begin position="137"/>
        <end position="139"/>
    </location>
    <ligand>
        <name>substrate</name>
    </ligand>
</feature>
<dbReference type="UniPathway" id="UPA00538">
    <property type="reaction ID" value="UER00592"/>
</dbReference>
<dbReference type="EC" id="2.3.1.181" evidence="6 7"/>
<feature type="site" description="Lowers pKa of active site Cys" evidence="6 10">
    <location>
        <position position="134"/>
    </location>
</feature>
<reference evidence="12 13" key="2">
    <citation type="submission" date="2019-05" db="EMBL/GenBank/DDBJ databases">
        <title>Genome evolution of the obligate endosymbiont Buchnera aphidicola.</title>
        <authorList>
            <person name="Moran N.A."/>
        </authorList>
    </citation>
    <scope>NUCLEOTIDE SEQUENCE [LARGE SCALE GENOMIC DNA]</scope>
    <source>
        <strain evidence="12 13">Mst</strain>
    </source>
</reference>
<dbReference type="GO" id="GO:0005737">
    <property type="term" value="C:cytoplasm"/>
    <property type="evidence" value="ECO:0007669"/>
    <property type="project" value="UniProtKB-SubCell"/>
</dbReference>
<dbReference type="OrthoDB" id="9787061at2"/>
<comment type="catalytic activity">
    <reaction evidence="6 7">
        <text>octanoyl-[ACP] + L-lysyl-[protein] = N(6)-octanoyl-L-lysyl-[protein] + holo-[ACP] + H(+)</text>
        <dbReference type="Rhea" id="RHEA:17665"/>
        <dbReference type="Rhea" id="RHEA-COMP:9636"/>
        <dbReference type="Rhea" id="RHEA-COMP:9685"/>
        <dbReference type="Rhea" id="RHEA-COMP:9752"/>
        <dbReference type="Rhea" id="RHEA-COMP:9928"/>
        <dbReference type="ChEBI" id="CHEBI:15378"/>
        <dbReference type="ChEBI" id="CHEBI:29969"/>
        <dbReference type="ChEBI" id="CHEBI:64479"/>
        <dbReference type="ChEBI" id="CHEBI:78463"/>
        <dbReference type="ChEBI" id="CHEBI:78809"/>
        <dbReference type="EC" id="2.3.1.181"/>
    </reaction>
</comment>
<comment type="similarity">
    <text evidence="6 7">Belongs to the LipB family.</text>
</comment>
<keyword evidence="2 6" id="KW-0963">Cytoplasm</keyword>
<dbReference type="Pfam" id="PF21948">
    <property type="entry name" value="LplA-B_cat"/>
    <property type="match status" value="1"/>
</dbReference>
<feature type="binding site" evidence="6 9">
    <location>
        <begin position="70"/>
        <end position="77"/>
    </location>
    <ligand>
        <name>substrate</name>
    </ligand>
</feature>
<evidence type="ECO:0000256" key="9">
    <source>
        <dbReference type="PIRSR" id="PIRSR016262-2"/>
    </source>
</evidence>
<dbReference type="InterPro" id="IPR004143">
    <property type="entry name" value="BPL_LPL_catalytic"/>
</dbReference>
<dbReference type="EMBL" id="CP034861">
    <property type="protein sequence ID" value="QCI24344.1"/>
    <property type="molecule type" value="Genomic_DNA"/>
</dbReference>
<dbReference type="GO" id="GO:0009249">
    <property type="term" value="P:protein lipoylation"/>
    <property type="evidence" value="ECO:0007669"/>
    <property type="project" value="InterPro"/>
</dbReference>
<evidence type="ECO:0000256" key="2">
    <source>
        <dbReference type="ARBA" id="ARBA00022490"/>
    </source>
</evidence>
<dbReference type="AlphaFoldDB" id="A0A4D6YEU4"/>
<evidence type="ECO:0000256" key="3">
    <source>
        <dbReference type="ARBA" id="ARBA00022679"/>
    </source>
</evidence>
<evidence type="ECO:0000256" key="6">
    <source>
        <dbReference type="HAMAP-Rule" id="MF_00013"/>
    </source>
</evidence>
<proteinExistence type="inferred from homology"/>
<name>A0A4D6YEU4_9GAMM</name>
<dbReference type="SUPFAM" id="SSF55681">
    <property type="entry name" value="Class II aaRS and biotin synthetases"/>
    <property type="match status" value="1"/>
</dbReference>
<dbReference type="PANTHER" id="PTHR10993:SF7">
    <property type="entry name" value="LIPOYLTRANSFERASE 2, MITOCHONDRIAL-RELATED"/>
    <property type="match status" value="1"/>
</dbReference>
<gene>
    <name evidence="6 12" type="primary">lipB</name>
    <name evidence="12" type="ORF">D9V75_01300</name>
</gene>
<organism evidence="12 13">
    <name type="scientific">Buchnera aphidicola</name>
    <name type="common">Muscaphis stroyani</name>
    <dbReference type="NCBI Taxonomy" id="1241869"/>
    <lineage>
        <taxon>Bacteria</taxon>
        <taxon>Pseudomonadati</taxon>
        <taxon>Pseudomonadota</taxon>
        <taxon>Gammaproteobacteria</taxon>
        <taxon>Enterobacterales</taxon>
        <taxon>Erwiniaceae</taxon>
        <taxon>Buchnera</taxon>
    </lineage>
</organism>
<comment type="pathway">
    <text evidence="1 6 7">Protein modification; protein lipoylation via endogenous pathway; protein N(6)-(lipoyl)lysine from octanoyl-[acyl-carrier-protein]: step 1/2.</text>
</comment>
<keyword evidence="4 6" id="KW-0012">Acyltransferase</keyword>
<evidence type="ECO:0000256" key="7">
    <source>
        <dbReference type="PIRNR" id="PIRNR016262"/>
    </source>
</evidence>
<reference evidence="12 13" key="1">
    <citation type="submission" date="2018-12" db="EMBL/GenBank/DDBJ databases">
        <authorList>
            <person name="Chong R.A."/>
        </authorList>
    </citation>
    <scope>NUCLEOTIDE SEQUENCE [LARGE SCALE GENOMIC DNA]</scope>
    <source>
        <strain evidence="12 13">Mst</strain>
    </source>
</reference>
<evidence type="ECO:0000256" key="4">
    <source>
        <dbReference type="ARBA" id="ARBA00023315"/>
    </source>
</evidence>
<accession>A0A4D6YEU4</accession>
<dbReference type="PROSITE" id="PS51733">
    <property type="entry name" value="BPL_LPL_CATALYTIC"/>
    <property type="match status" value="1"/>
</dbReference>